<feature type="domain" description="GP-PDE" evidence="1">
    <location>
        <begin position="12"/>
        <end position="269"/>
    </location>
</feature>
<dbReference type="Gene3D" id="3.20.20.190">
    <property type="entry name" value="Phosphatidylinositol (PI) phosphodiesterase"/>
    <property type="match status" value="1"/>
</dbReference>
<dbReference type="AlphaFoldDB" id="A0A3N2DCM3"/>
<evidence type="ECO:0000313" key="2">
    <source>
        <dbReference type="EMBL" id="ROR97545.1"/>
    </source>
</evidence>
<dbReference type="Pfam" id="PF03009">
    <property type="entry name" value="GDPD"/>
    <property type="match status" value="1"/>
</dbReference>
<dbReference type="PROSITE" id="PS51704">
    <property type="entry name" value="GP_PDE"/>
    <property type="match status" value="1"/>
</dbReference>
<comment type="caution">
    <text evidence="2">The sequence shown here is derived from an EMBL/GenBank/DDBJ whole genome shotgun (WGS) entry which is preliminary data.</text>
</comment>
<gene>
    <name evidence="2" type="ORF">EDD28_2145</name>
</gene>
<organism evidence="2 3">
    <name type="scientific">Salana multivorans</name>
    <dbReference type="NCBI Taxonomy" id="120377"/>
    <lineage>
        <taxon>Bacteria</taxon>
        <taxon>Bacillati</taxon>
        <taxon>Actinomycetota</taxon>
        <taxon>Actinomycetes</taxon>
        <taxon>Micrococcales</taxon>
        <taxon>Beutenbergiaceae</taxon>
        <taxon>Salana</taxon>
    </lineage>
</organism>
<dbReference type="InterPro" id="IPR030395">
    <property type="entry name" value="GP_PDE_dom"/>
</dbReference>
<protein>
    <submittedName>
        <fullName evidence="2">Glycerophosphoryl diester phosphodiesterase</fullName>
    </submittedName>
</protein>
<dbReference type="PANTHER" id="PTHR46211:SF14">
    <property type="entry name" value="GLYCEROPHOSPHODIESTER PHOSPHODIESTERASE"/>
    <property type="match status" value="1"/>
</dbReference>
<dbReference type="Proteomes" id="UP000275356">
    <property type="component" value="Unassembled WGS sequence"/>
</dbReference>
<dbReference type="PANTHER" id="PTHR46211">
    <property type="entry name" value="GLYCEROPHOSPHORYL DIESTER PHOSPHODIESTERASE"/>
    <property type="match status" value="1"/>
</dbReference>
<evidence type="ECO:0000313" key="3">
    <source>
        <dbReference type="Proteomes" id="UP000275356"/>
    </source>
</evidence>
<accession>A0A3N2DCM3</accession>
<evidence type="ECO:0000259" key="1">
    <source>
        <dbReference type="PROSITE" id="PS51704"/>
    </source>
</evidence>
<reference evidence="2 3" key="1">
    <citation type="submission" date="2018-11" db="EMBL/GenBank/DDBJ databases">
        <title>Sequencing the genomes of 1000 actinobacteria strains.</title>
        <authorList>
            <person name="Klenk H.-P."/>
        </authorList>
    </citation>
    <scope>NUCLEOTIDE SEQUENCE [LARGE SCALE GENOMIC DNA]</scope>
    <source>
        <strain evidence="2 3">DSM 13521</strain>
    </source>
</reference>
<dbReference type="GO" id="GO:0008081">
    <property type="term" value="F:phosphoric diester hydrolase activity"/>
    <property type="evidence" value="ECO:0007669"/>
    <property type="project" value="InterPro"/>
</dbReference>
<proteinExistence type="predicted"/>
<dbReference type="EMBL" id="RKHQ01000001">
    <property type="protein sequence ID" value="ROR97545.1"/>
    <property type="molecule type" value="Genomic_DNA"/>
</dbReference>
<name>A0A3N2DCM3_9MICO</name>
<keyword evidence="3" id="KW-1185">Reference proteome</keyword>
<dbReference type="SUPFAM" id="SSF51695">
    <property type="entry name" value="PLC-like phosphodiesterases"/>
    <property type="match status" value="1"/>
</dbReference>
<dbReference type="InterPro" id="IPR017946">
    <property type="entry name" value="PLC-like_Pdiesterase_TIM-brl"/>
</dbReference>
<sequence length="271" mass="27832">MTWLQLASSTPPVVLAHRGDADHAPENTLAAFRAAVAAGARAVETDVQLSADGVLLLLHDDGPARTTDSLARGIPAETSIESLPWETLAGLDAGSWFDERFRGEPIPLLADLGGLLATALATGDATRPPVGLDLEIKPPLLHSAARVVDAVAAELARPVWADLVAAGEVVVTSFDPEVVTLALDRLPVPVGLLTAATPAPEEVPELAASGIAALVTEQEDVTAAAVSAAHAVGLPVGVYTANAPEWERVVAVGVDVICTDDPGGLRAYLAR</sequence>
<dbReference type="OrthoDB" id="9758957at2"/>
<dbReference type="RefSeq" id="WP_123739578.1">
    <property type="nucleotide sequence ID" value="NZ_RKHQ01000001.1"/>
</dbReference>
<dbReference type="GO" id="GO:0006629">
    <property type="term" value="P:lipid metabolic process"/>
    <property type="evidence" value="ECO:0007669"/>
    <property type="project" value="InterPro"/>
</dbReference>